<dbReference type="PROSITE" id="PS00108">
    <property type="entry name" value="PROTEIN_KINASE_ST"/>
    <property type="match status" value="1"/>
</dbReference>
<dbReference type="Gramene" id="MELO3C007565.2.1">
    <property type="protein sequence ID" value="MELO3C007565.2.1"/>
    <property type="gene ID" value="MELO3C007565.2"/>
</dbReference>
<dbReference type="InterPro" id="IPR008271">
    <property type="entry name" value="Ser/Thr_kinase_AS"/>
</dbReference>
<dbReference type="GO" id="GO:0005524">
    <property type="term" value="F:ATP binding"/>
    <property type="evidence" value="ECO:0007669"/>
    <property type="project" value="UniProtKB-UniRule"/>
</dbReference>
<dbReference type="InterPro" id="IPR052751">
    <property type="entry name" value="Plant_MAPKKK"/>
</dbReference>
<evidence type="ECO:0000259" key="7">
    <source>
        <dbReference type="PROSITE" id="PS50011"/>
    </source>
</evidence>
<comment type="similarity">
    <text evidence="6">Belongs to the protein kinase superfamily.</text>
</comment>
<keyword evidence="6" id="KW-0723">Serine/threonine-protein kinase</keyword>
<keyword evidence="3" id="KW-0418">Kinase</keyword>
<name>A0A9I9CS07_CUCME</name>
<dbReference type="EnsemblPlants" id="MELO3C007565.2.1">
    <property type="protein sequence ID" value="MELO3C007565.2.1"/>
    <property type="gene ID" value="MELO3C007565.2"/>
</dbReference>
<dbReference type="InterPro" id="IPR000719">
    <property type="entry name" value="Prot_kinase_dom"/>
</dbReference>
<evidence type="ECO:0000256" key="5">
    <source>
        <dbReference type="PROSITE-ProRule" id="PRU10141"/>
    </source>
</evidence>
<sequence length="385" mass="43430">SLTTFPFLHSSLLPPTIRRRFFFFNSNFYPTMDWVRGHEIGHGSFATINLATPSSGDRFPPLMAVKSSELVCSSSLKNEKQILDLLGDDCPQIIRCFGESCSVENGEELYNLFLEYATGGSLADRIQSCGGRLPEFEVRRYTRTILEGLRYIHGKGFVHCDVKPRNILVFGDGDAKIADFGLSKKAGKNRVETGEETGRFQLRGSPLYMSPESLNDNEYESPCDIWAVGCAVVEMFTGKPAWNCRPESNVFALLIKIGIGEELPEIPKDLSEEGKDFLRKCLVKDPVKRWTADMLLKHPFVADSGRCVPLGEMDEVSTSPRCPFDFEDWASIHSQERDPRNEEESNCWLNSSCSWSSSSPRERLLQLVEKGAVDWSVTDNWVRVR</sequence>
<dbReference type="GO" id="GO:0007165">
    <property type="term" value="P:signal transduction"/>
    <property type="evidence" value="ECO:0007669"/>
    <property type="project" value="TreeGrafter"/>
</dbReference>
<dbReference type="Gene3D" id="3.30.200.20">
    <property type="entry name" value="Phosphorylase Kinase, domain 1"/>
    <property type="match status" value="1"/>
</dbReference>
<dbReference type="AlphaFoldDB" id="A0A9I9CS07"/>
<reference evidence="8" key="1">
    <citation type="submission" date="2023-03" db="UniProtKB">
        <authorList>
            <consortium name="EnsemblPlants"/>
        </authorList>
    </citation>
    <scope>IDENTIFICATION</scope>
</reference>
<evidence type="ECO:0000256" key="3">
    <source>
        <dbReference type="ARBA" id="ARBA00022777"/>
    </source>
</evidence>
<dbReference type="InterPro" id="IPR017441">
    <property type="entry name" value="Protein_kinase_ATP_BS"/>
</dbReference>
<proteinExistence type="inferred from homology"/>
<dbReference type="CDD" id="cd06606">
    <property type="entry name" value="STKc_MAPKKK"/>
    <property type="match status" value="1"/>
</dbReference>
<evidence type="ECO:0000256" key="4">
    <source>
        <dbReference type="ARBA" id="ARBA00022840"/>
    </source>
</evidence>
<protein>
    <recommendedName>
        <fullName evidence="7">Protein kinase domain-containing protein</fullName>
    </recommendedName>
</protein>
<dbReference type="PANTHER" id="PTHR48011:SF18">
    <property type="entry name" value="MITOGEN-ACTIVATED PROTEIN KINASE KINASE KINASE 19-RELATED"/>
    <property type="match status" value="1"/>
</dbReference>
<accession>A0A9I9CS07</accession>
<dbReference type="SUPFAM" id="SSF56112">
    <property type="entry name" value="Protein kinase-like (PK-like)"/>
    <property type="match status" value="1"/>
</dbReference>
<dbReference type="InterPro" id="IPR011009">
    <property type="entry name" value="Kinase-like_dom_sf"/>
</dbReference>
<keyword evidence="1" id="KW-0808">Transferase</keyword>
<dbReference type="Pfam" id="PF00069">
    <property type="entry name" value="Pkinase"/>
    <property type="match status" value="1"/>
</dbReference>
<dbReference type="SMART" id="SM00220">
    <property type="entry name" value="S_TKc"/>
    <property type="match status" value="1"/>
</dbReference>
<keyword evidence="4 5" id="KW-0067">ATP-binding</keyword>
<dbReference type="PROSITE" id="PS50011">
    <property type="entry name" value="PROTEIN_KINASE_DOM"/>
    <property type="match status" value="1"/>
</dbReference>
<organism evidence="8">
    <name type="scientific">Cucumis melo</name>
    <name type="common">Muskmelon</name>
    <dbReference type="NCBI Taxonomy" id="3656"/>
    <lineage>
        <taxon>Eukaryota</taxon>
        <taxon>Viridiplantae</taxon>
        <taxon>Streptophyta</taxon>
        <taxon>Embryophyta</taxon>
        <taxon>Tracheophyta</taxon>
        <taxon>Spermatophyta</taxon>
        <taxon>Magnoliopsida</taxon>
        <taxon>eudicotyledons</taxon>
        <taxon>Gunneridae</taxon>
        <taxon>Pentapetalae</taxon>
        <taxon>rosids</taxon>
        <taxon>fabids</taxon>
        <taxon>Cucurbitales</taxon>
        <taxon>Cucurbitaceae</taxon>
        <taxon>Benincaseae</taxon>
        <taxon>Cucumis</taxon>
    </lineage>
</organism>
<evidence type="ECO:0000256" key="1">
    <source>
        <dbReference type="ARBA" id="ARBA00022679"/>
    </source>
</evidence>
<feature type="domain" description="Protein kinase" evidence="7">
    <location>
        <begin position="34"/>
        <end position="301"/>
    </location>
</feature>
<dbReference type="PANTHER" id="PTHR48011">
    <property type="entry name" value="CCR4-NOT TRANSCRIPTIONAL COMPLEX SUBUNIT CAF120-RELATED"/>
    <property type="match status" value="1"/>
</dbReference>
<feature type="binding site" evidence="5">
    <location>
        <position position="66"/>
    </location>
    <ligand>
        <name>ATP</name>
        <dbReference type="ChEBI" id="CHEBI:30616"/>
    </ligand>
</feature>
<evidence type="ECO:0000313" key="8">
    <source>
        <dbReference type="EnsemblPlants" id="MELO3C007565.2.1"/>
    </source>
</evidence>
<dbReference type="GO" id="GO:0004674">
    <property type="term" value="F:protein serine/threonine kinase activity"/>
    <property type="evidence" value="ECO:0007669"/>
    <property type="project" value="UniProtKB-KW"/>
</dbReference>
<dbReference type="Gene3D" id="1.10.510.10">
    <property type="entry name" value="Transferase(Phosphotransferase) domain 1"/>
    <property type="match status" value="1"/>
</dbReference>
<evidence type="ECO:0000256" key="6">
    <source>
        <dbReference type="RuleBase" id="RU000304"/>
    </source>
</evidence>
<evidence type="ECO:0000256" key="2">
    <source>
        <dbReference type="ARBA" id="ARBA00022741"/>
    </source>
</evidence>
<keyword evidence="2 5" id="KW-0547">Nucleotide-binding</keyword>
<dbReference type="PROSITE" id="PS00107">
    <property type="entry name" value="PROTEIN_KINASE_ATP"/>
    <property type="match status" value="1"/>
</dbReference>